<evidence type="ECO:0000256" key="7">
    <source>
        <dbReference type="ARBA" id="ARBA00047551"/>
    </source>
</evidence>
<dbReference type="InterPro" id="IPR052415">
    <property type="entry name" value="Diphthine_MTase"/>
</dbReference>
<dbReference type="EMBL" id="RWJN01000005">
    <property type="protein sequence ID" value="TCD71525.1"/>
    <property type="molecule type" value="Genomic_DNA"/>
</dbReference>
<evidence type="ECO:0000256" key="6">
    <source>
        <dbReference type="ARBA" id="ARBA00039131"/>
    </source>
</evidence>
<dbReference type="SUPFAM" id="SSF50978">
    <property type="entry name" value="WD40 repeat-like"/>
    <property type="match status" value="1"/>
</dbReference>
<dbReference type="InterPro" id="IPR036322">
    <property type="entry name" value="WD40_repeat_dom_sf"/>
</dbReference>
<protein>
    <recommendedName>
        <fullName evidence="6">methylated diphthine methylhydrolase</fullName>
        <ecNumber evidence="6">3.1.1.97</ecNumber>
    </recommendedName>
</protein>
<dbReference type="STRING" id="92696.A0A4R0RX60"/>
<comment type="pathway">
    <text evidence="1">Protein modification; peptidyl-diphthamide biosynthesis.</text>
</comment>
<evidence type="ECO:0000256" key="1">
    <source>
        <dbReference type="ARBA" id="ARBA00005156"/>
    </source>
</evidence>
<dbReference type="InterPro" id="IPR015943">
    <property type="entry name" value="WD40/YVTN_repeat-like_dom_sf"/>
</dbReference>
<dbReference type="Gene3D" id="2.130.10.10">
    <property type="entry name" value="YVTN repeat-like/Quinoprotein amine dehydrogenase"/>
    <property type="match status" value="1"/>
</dbReference>
<name>A0A4R0RX60_9APHY</name>
<dbReference type="GO" id="GO:0005737">
    <property type="term" value="C:cytoplasm"/>
    <property type="evidence" value="ECO:0007669"/>
    <property type="project" value="TreeGrafter"/>
</dbReference>
<evidence type="ECO:0000256" key="5">
    <source>
        <dbReference type="ARBA" id="ARBA00038092"/>
    </source>
</evidence>
<comment type="caution">
    <text evidence="9">The sequence shown here is derived from an EMBL/GenBank/DDBJ whole genome shotgun (WGS) entry which is preliminary data.</text>
</comment>
<reference evidence="9 10" key="1">
    <citation type="submission" date="2018-11" db="EMBL/GenBank/DDBJ databases">
        <title>Genome assembly of Steccherinum ochraceum LE-BIN_3174, the white-rot fungus of the Steccherinaceae family (The Residual Polyporoid clade, Polyporales, Basidiomycota).</title>
        <authorList>
            <person name="Fedorova T.V."/>
            <person name="Glazunova O.A."/>
            <person name="Landesman E.O."/>
            <person name="Moiseenko K.V."/>
            <person name="Psurtseva N.V."/>
            <person name="Savinova O.S."/>
            <person name="Shakhova N.V."/>
            <person name="Tyazhelova T.V."/>
            <person name="Vasina D.V."/>
        </authorList>
    </citation>
    <scope>NUCLEOTIDE SEQUENCE [LARGE SCALE GENOMIC DNA]</scope>
    <source>
        <strain evidence="9 10">LE-BIN_3174</strain>
    </source>
</reference>
<organism evidence="9 10">
    <name type="scientific">Steccherinum ochraceum</name>
    <dbReference type="NCBI Taxonomy" id="92696"/>
    <lineage>
        <taxon>Eukaryota</taxon>
        <taxon>Fungi</taxon>
        <taxon>Dikarya</taxon>
        <taxon>Basidiomycota</taxon>
        <taxon>Agaricomycotina</taxon>
        <taxon>Agaricomycetes</taxon>
        <taxon>Polyporales</taxon>
        <taxon>Steccherinaceae</taxon>
        <taxon>Steccherinum</taxon>
    </lineage>
</organism>
<feature type="region of interest" description="Disordered" evidence="8">
    <location>
        <begin position="38"/>
        <end position="58"/>
    </location>
</feature>
<dbReference type="Proteomes" id="UP000292702">
    <property type="component" value="Unassembled WGS sequence"/>
</dbReference>
<keyword evidence="4" id="KW-0378">Hydrolase</keyword>
<evidence type="ECO:0000313" key="9">
    <source>
        <dbReference type="EMBL" id="TCD71525.1"/>
    </source>
</evidence>
<dbReference type="PANTHER" id="PTHR46042">
    <property type="entry name" value="DIPHTHINE METHYLTRANSFERASE"/>
    <property type="match status" value="1"/>
</dbReference>
<evidence type="ECO:0000256" key="8">
    <source>
        <dbReference type="SAM" id="MobiDB-lite"/>
    </source>
</evidence>
<dbReference type="OrthoDB" id="1930760at2759"/>
<dbReference type="GO" id="GO:0017183">
    <property type="term" value="P:protein histidyl modification to diphthamide"/>
    <property type="evidence" value="ECO:0007669"/>
    <property type="project" value="TreeGrafter"/>
</dbReference>
<keyword evidence="3" id="KW-0677">Repeat</keyword>
<sequence length="300" mass="33319">MADAFDTTWPADSAEFCPLEESGGVLVCGTYYLEPTAPNPGVEQPETGQHSEKPVSQKRRGKILVLDVTDGDSGLQRKQVQEIELPAVLDLKWCHRQADVSPVLAAADSEGGVTLFEYQGPEERLVQRQSIKCAEPEVLCLSIDWSNRRTATSGLGSLVVSMSDGNISVLKSNGSELEVSQTWHAHDYEPWIAAWNYWDTNVVFTGGDDLKMKAWDIREDCTQPIFTNKRFEAGVTTIQSHPFVEHLIAVGSYNNTVSMFDVRKPLRPLVQADVGGGAWRVKWHPSPERKHDLLVAFLLV</sequence>
<evidence type="ECO:0000256" key="2">
    <source>
        <dbReference type="ARBA" id="ARBA00022574"/>
    </source>
</evidence>
<dbReference type="SMART" id="SM00320">
    <property type="entry name" value="WD40"/>
    <property type="match status" value="2"/>
</dbReference>
<dbReference type="GO" id="GO:0061685">
    <property type="term" value="F:diphthine methylesterase activity"/>
    <property type="evidence" value="ECO:0007669"/>
    <property type="project" value="UniProtKB-EC"/>
</dbReference>
<comment type="similarity">
    <text evidence="5">Belongs to the DPH7 family.</text>
</comment>
<comment type="catalytic activity">
    <reaction evidence="7">
        <text>diphthine methyl ester-[translation elongation factor 2] + H2O = diphthine-[translation elongation factor 2] + methanol + H(+)</text>
        <dbReference type="Rhea" id="RHEA:42656"/>
        <dbReference type="Rhea" id="RHEA-COMP:10172"/>
        <dbReference type="Rhea" id="RHEA-COMP:10173"/>
        <dbReference type="ChEBI" id="CHEBI:15377"/>
        <dbReference type="ChEBI" id="CHEBI:15378"/>
        <dbReference type="ChEBI" id="CHEBI:17790"/>
        <dbReference type="ChEBI" id="CHEBI:79005"/>
        <dbReference type="ChEBI" id="CHEBI:82696"/>
        <dbReference type="EC" id="3.1.1.97"/>
    </reaction>
</comment>
<evidence type="ECO:0000256" key="4">
    <source>
        <dbReference type="ARBA" id="ARBA00022801"/>
    </source>
</evidence>
<keyword evidence="2" id="KW-0853">WD repeat</keyword>
<keyword evidence="10" id="KW-1185">Reference proteome</keyword>
<dbReference type="InterPro" id="IPR001680">
    <property type="entry name" value="WD40_rpt"/>
</dbReference>
<proteinExistence type="inferred from homology"/>
<dbReference type="PANTHER" id="PTHR46042:SF1">
    <property type="entry name" value="DIPHTHINE METHYLTRANSFERASE"/>
    <property type="match status" value="1"/>
</dbReference>
<evidence type="ECO:0000313" key="10">
    <source>
        <dbReference type="Proteomes" id="UP000292702"/>
    </source>
</evidence>
<dbReference type="AlphaFoldDB" id="A0A4R0RX60"/>
<gene>
    <name evidence="9" type="ORF">EIP91_008906</name>
</gene>
<evidence type="ECO:0000256" key="3">
    <source>
        <dbReference type="ARBA" id="ARBA00022737"/>
    </source>
</evidence>
<accession>A0A4R0RX60</accession>
<dbReference type="EC" id="3.1.1.97" evidence="6"/>